<protein>
    <recommendedName>
        <fullName evidence="1">undecaprenyl-diphosphate phosphatase</fullName>
        <ecNumber evidence="1">3.6.1.27</ecNumber>
    </recommendedName>
    <alternativeName>
        <fullName evidence="2">Undecaprenyl pyrophosphate phosphatase</fullName>
    </alternativeName>
</protein>
<dbReference type="InterPro" id="IPR036938">
    <property type="entry name" value="PAP2/HPO_sf"/>
</dbReference>
<dbReference type="InterPro" id="IPR000326">
    <property type="entry name" value="PAP2/HPO"/>
</dbReference>
<accession>A0ABS0BZS7</accession>
<feature type="domain" description="Phosphatidic acid phosphatase type 2/haloperoxidase" evidence="5">
    <location>
        <begin position="102"/>
        <end position="212"/>
    </location>
</feature>
<name>A0ABS0BZS7_9GAMM</name>
<evidence type="ECO:0000256" key="1">
    <source>
        <dbReference type="ARBA" id="ARBA00012374"/>
    </source>
</evidence>
<feature type="transmembrane region" description="Helical" evidence="4">
    <location>
        <begin position="68"/>
        <end position="93"/>
    </location>
</feature>
<keyword evidence="7" id="KW-1185">Reference proteome</keyword>
<keyword evidence="4" id="KW-0812">Transmembrane</keyword>
<dbReference type="PANTHER" id="PTHR14969">
    <property type="entry name" value="SPHINGOSINE-1-PHOSPHATE PHOSPHOHYDROLASE"/>
    <property type="match status" value="1"/>
</dbReference>
<dbReference type="Pfam" id="PF01569">
    <property type="entry name" value="PAP2"/>
    <property type="match status" value="1"/>
</dbReference>
<keyword evidence="4" id="KW-0472">Membrane</keyword>
<feature type="transmembrane region" description="Helical" evidence="4">
    <location>
        <begin position="197"/>
        <end position="217"/>
    </location>
</feature>
<comment type="caution">
    <text evidence="6">The sequence shown here is derived from an EMBL/GenBank/DDBJ whole genome shotgun (WGS) entry which is preliminary data.</text>
</comment>
<feature type="transmembrane region" description="Helical" evidence="4">
    <location>
        <begin position="100"/>
        <end position="117"/>
    </location>
</feature>
<sequence length="272" mass="30393">MWEFIKRRFARNNFSGLTLTVLLLAFAYISCLLAGLTEDIVTSDSIVSFDEHIASLLLADRNHATVEFFLAFTFLGQPILVSLSLLLAAVGLLWTRLMQWMIPLTVSSLSSLLLVFLGKNTIARPRPVDPLFAVHSFSFPSGHSAIAVSVYGFIGLIFLYQARRLSTRFSILTLTIFVIGAVLLSRMVLGVHYFSDVIGGLLVGSLSITLGLGIYYWQLNHNYSLQRTESKQNHLPKILLLALIFVLAWVGFEVFGENLFYQDQLAVERGIQ</sequence>
<dbReference type="EMBL" id="JACBGI020000019">
    <property type="protein sequence ID" value="MBF6058499.1"/>
    <property type="molecule type" value="Genomic_DNA"/>
</dbReference>
<reference evidence="6 7" key="1">
    <citation type="submission" date="2020-06" db="EMBL/GenBank/DDBJ databases">
        <authorList>
            <person name="Scott K."/>
        </authorList>
    </citation>
    <scope>NUCLEOTIDE SEQUENCE [LARGE SCALE GENOMIC DNA]</scope>
    <source>
        <strain evidence="6 7">HH1</strain>
    </source>
</reference>
<dbReference type="CDD" id="cd03392">
    <property type="entry name" value="PAP2_like_2"/>
    <property type="match status" value="1"/>
</dbReference>
<feature type="transmembrane region" description="Helical" evidence="4">
    <location>
        <begin position="137"/>
        <end position="159"/>
    </location>
</feature>
<organism evidence="6 7">
    <name type="scientific">Thiomicrorhabdus heinhorstiae</name>
    <dbReference type="NCBI Taxonomy" id="2748010"/>
    <lineage>
        <taxon>Bacteria</taxon>
        <taxon>Pseudomonadati</taxon>
        <taxon>Pseudomonadota</taxon>
        <taxon>Gammaproteobacteria</taxon>
        <taxon>Thiotrichales</taxon>
        <taxon>Piscirickettsiaceae</taxon>
        <taxon>Thiomicrorhabdus</taxon>
    </lineage>
</organism>
<evidence type="ECO:0000256" key="4">
    <source>
        <dbReference type="SAM" id="Phobius"/>
    </source>
</evidence>
<feature type="transmembrane region" description="Helical" evidence="4">
    <location>
        <begin position="171"/>
        <end position="191"/>
    </location>
</feature>
<proteinExistence type="predicted"/>
<gene>
    <name evidence="6" type="ORF">H8792_009105</name>
</gene>
<dbReference type="SUPFAM" id="SSF48317">
    <property type="entry name" value="Acid phosphatase/Vanadium-dependent haloperoxidase"/>
    <property type="match status" value="1"/>
</dbReference>
<reference evidence="6 7" key="2">
    <citation type="submission" date="2020-11" db="EMBL/GenBank/DDBJ databases">
        <title>Sulfur oxidizing isolate from Hospital Hole Sinkhole.</title>
        <authorList>
            <person name="Scott K.M."/>
        </authorList>
    </citation>
    <scope>NUCLEOTIDE SEQUENCE [LARGE SCALE GENOMIC DNA]</scope>
    <source>
        <strain evidence="6 7">HH1</strain>
    </source>
</reference>
<evidence type="ECO:0000259" key="5">
    <source>
        <dbReference type="SMART" id="SM00014"/>
    </source>
</evidence>
<evidence type="ECO:0000256" key="2">
    <source>
        <dbReference type="ARBA" id="ARBA00032707"/>
    </source>
</evidence>
<dbReference type="Gene3D" id="1.20.144.10">
    <property type="entry name" value="Phosphatidic acid phosphatase type 2/haloperoxidase"/>
    <property type="match status" value="1"/>
</dbReference>
<dbReference type="SMART" id="SM00014">
    <property type="entry name" value="acidPPc"/>
    <property type="match status" value="1"/>
</dbReference>
<evidence type="ECO:0000256" key="3">
    <source>
        <dbReference type="ARBA" id="ARBA00047594"/>
    </source>
</evidence>
<comment type="catalytic activity">
    <reaction evidence="3">
        <text>di-trans,octa-cis-undecaprenyl diphosphate + H2O = di-trans,octa-cis-undecaprenyl phosphate + phosphate + H(+)</text>
        <dbReference type="Rhea" id="RHEA:28094"/>
        <dbReference type="ChEBI" id="CHEBI:15377"/>
        <dbReference type="ChEBI" id="CHEBI:15378"/>
        <dbReference type="ChEBI" id="CHEBI:43474"/>
        <dbReference type="ChEBI" id="CHEBI:58405"/>
        <dbReference type="ChEBI" id="CHEBI:60392"/>
        <dbReference type="EC" id="3.6.1.27"/>
    </reaction>
</comment>
<dbReference type="RefSeq" id="WP_185978644.1">
    <property type="nucleotide sequence ID" value="NZ_JACBGI020000019.1"/>
</dbReference>
<dbReference type="PANTHER" id="PTHR14969:SF13">
    <property type="entry name" value="AT30094P"/>
    <property type="match status" value="1"/>
</dbReference>
<evidence type="ECO:0000313" key="6">
    <source>
        <dbReference type="EMBL" id="MBF6058499.1"/>
    </source>
</evidence>
<evidence type="ECO:0000313" key="7">
    <source>
        <dbReference type="Proteomes" id="UP001193680"/>
    </source>
</evidence>
<feature type="transmembrane region" description="Helical" evidence="4">
    <location>
        <begin position="238"/>
        <end position="255"/>
    </location>
</feature>
<keyword evidence="4" id="KW-1133">Transmembrane helix</keyword>
<dbReference type="Proteomes" id="UP001193680">
    <property type="component" value="Unassembled WGS sequence"/>
</dbReference>
<dbReference type="EC" id="3.6.1.27" evidence="1"/>